<name>A0A2V3DVX0_9MICC</name>
<dbReference type="Gene3D" id="3.30.420.40">
    <property type="match status" value="2"/>
</dbReference>
<keyword evidence="2" id="KW-0418">Kinase</keyword>
<evidence type="ECO:0000313" key="3">
    <source>
        <dbReference type="Proteomes" id="UP000246303"/>
    </source>
</evidence>
<evidence type="ECO:0000313" key="2">
    <source>
        <dbReference type="EMBL" id="PXA69187.1"/>
    </source>
</evidence>
<dbReference type="AlphaFoldDB" id="A0A2V3DVX0"/>
<dbReference type="Proteomes" id="UP000246303">
    <property type="component" value="Unassembled WGS sequence"/>
</dbReference>
<dbReference type="SUPFAM" id="SSF53067">
    <property type="entry name" value="Actin-like ATPase domain"/>
    <property type="match status" value="1"/>
</dbReference>
<organism evidence="2 3">
    <name type="scientific">Arthrobacter psychrochitiniphilus</name>
    <dbReference type="NCBI Taxonomy" id="291045"/>
    <lineage>
        <taxon>Bacteria</taxon>
        <taxon>Bacillati</taxon>
        <taxon>Actinomycetota</taxon>
        <taxon>Actinomycetes</taxon>
        <taxon>Micrococcales</taxon>
        <taxon>Micrococcaceae</taxon>
        <taxon>Arthrobacter</taxon>
    </lineage>
</organism>
<gene>
    <name evidence="2" type="ORF">CVS29_01055</name>
</gene>
<dbReference type="OrthoDB" id="9810372at2"/>
<proteinExistence type="inferred from homology"/>
<dbReference type="EMBL" id="QHLZ01000001">
    <property type="protein sequence ID" value="PXA69187.1"/>
    <property type="molecule type" value="Genomic_DNA"/>
</dbReference>
<dbReference type="PANTHER" id="PTHR18964">
    <property type="entry name" value="ROK (REPRESSOR, ORF, KINASE) FAMILY"/>
    <property type="match status" value="1"/>
</dbReference>
<reference evidence="2 3" key="1">
    <citation type="submission" date="2018-05" db="EMBL/GenBank/DDBJ databases">
        <title>Genetic diversity of glacier-inhabiting Cryobacterium bacteria in China and description of Cryobacterium mengkeensis sp. nov. and Arthrobacter glacialis sp. nov.</title>
        <authorList>
            <person name="Liu Q."/>
            <person name="Xin Y.-H."/>
        </authorList>
    </citation>
    <scope>NUCLEOTIDE SEQUENCE [LARGE SCALE GENOMIC DNA]</scope>
    <source>
        <strain evidence="2 3">GP3</strain>
    </source>
</reference>
<comment type="similarity">
    <text evidence="1">Belongs to the ROK (NagC/XylR) family.</text>
</comment>
<sequence>MITPRPRIRTGPDRAGSLPSDVRAYNLSLVLRTLHAAGAMSRADLSRAIGLTRVTISDLVTELIARTHAVELGPSEAIRPGKPSILVDINRHGLQIVGLDLTENNVLRAAVMDLDGTILARTDCAITSESGAELTALVTGLARDAVALATEPLLGIGVGSPGIVDADGVVITAPNLGWVNVPLGATIQAATGLPTLVHNDADAALHGEYTFGTGSDDMILVRVGRGVGSSIMVGGVRASGVHHAAGEIGHVTVGTDGGATCQCGRTGCLETWLAVPALETALAAAAQSPDPEAAAHAVLRTAGERLAISLAPIVAAIDVAEVVLCGPAALLDGTLIESVRETLAQRVLPLYPPPTTVRLADEPEKTVLRGTAVMVLSSQLGVD</sequence>
<dbReference type="InterPro" id="IPR000600">
    <property type="entry name" value="ROK"/>
</dbReference>
<comment type="caution">
    <text evidence="2">The sequence shown here is derived from an EMBL/GenBank/DDBJ whole genome shotgun (WGS) entry which is preliminary data.</text>
</comment>
<keyword evidence="3" id="KW-1185">Reference proteome</keyword>
<dbReference type="PANTHER" id="PTHR18964:SF149">
    <property type="entry name" value="BIFUNCTIONAL UDP-N-ACETYLGLUCOSAMINE 2-EPIMERASE_N-ACETYLMANNOSAMINE KINASE"/>
    <property type="match status" value="1"/>
</dbReference>
<dbReference type="GO" id="GO:0016301">
    <property type="term" value="F:kinase activity"/>
    <property type="evidence" value="ECO:0007669"/>
    <property type="project" value="UniProtKB-KW"/>
</dbReference>
<evidence type="ECO:0000256" key="1">
    <source>
        <dbReference type="ARBA" id="ARBA00006479"/>
    </source>
</evidence>
<dbReference type="Pfam" id="PF00480">
    <property type="entry name" value="ROK"/>
    <property type="match status" value="1"/>
</dbReference>
<keyword evidence="2" id="KW-0808">Transferase</keyword>
<dbReference type="InterPro" id="IPR036390">
    <property type="entry name" value="WH_DNA-bd_sf"/>
</dbReference>
<dbReference type="InterPro" id="IPR043129">
    <property type="entry name" value="ATPase_NBD"/>
</dbReference>
<dbReference type="RefSeq" id="WP_110104475.1">
    <property type="nucleotide sequence ID" value="NZ_JACBZZ010000001.1"/>
</dbReference>
<accession>A0A2V3DVX0</accession>
<dbReference type="SUPFAM" id="SSF46785">
    <property type="entry name" value="Winged helix' DNA-binding domain"/>
    <property type="match status" value="1"/>
</dbReference>
<protein>
    <submittedName>
        <fullName evidence="2">Sugar kinase</fullName>
    </submittedName>
</protein>
<dbReference type="InterPro" id="IPR036388">
    <property type="entry name" value="WH-like_DNA-bd_sf"/>
</dbReference>
<dbReference type="Gene3D" id="1.10.10.10">
    <property type="entry name" value="Winged helix-like DNA-binding domain superfamily/Winged helix DNA-binding domain"/>
    <property type="match status" value="1"/>
</dbReference>